<evidence type="ECO:0008006" key="10">
    <source>
        <dbReference type="Google" id="ProtNLM"/>
    </source>
</evidence>
<dbReference type="InterPro" id="IPR002403">
    <property type="entry name" value="Cyt_P450_E_grp-IV"/>
</dbReference>
<dbReference type="PRINTS" id="PR00385">
    <property type="entry name" value="P450"/>
</dbReference>
<evidence type="ECO:0000256" key="1">
    <source>
        <dbReference type="ARBA" id="ARBA00001971"/>
    </source>
</evidence>
<dbReference type="CDD" id="cd00302">
    <property type="entry name" value="cytochrome_P450"/>
    <property type="match status" value="1"/>
</dbReference>
<dbReference type="GO" id="GO:0020037">
    <property type="term" value="F:heme binding"/>
    <property type="evidence" value="ECO:0007669"/>
    <property type="project" value="InterPro"/>
</dbReference>
<dbReference type="GO" id="GO:0005506">
    <property type="term" value="F:iron ion binding"/>
    <property type="evidence" value="ECO:0007669"/>
    <property type="project" value="InterPro"/>
</dbReference>
<dbReference type="Proteomes" id="UP001320420">
    <property type="component" value="Unassembled WGS sequence"/>
</dbReference>
<dbReference type="InterPro" id="IPR001128">
    <property type="entry name" value="Cyt_P450"/>
</dbReference>
<evidence type="ECO:0000256" key="3">
    <source>
        <dbReference type="ARBA" id="ARBA00022617"/>
    </source>
</evidence>
<evidence type="ECO:0000256" key="7">
    <source>
        <dbReference type="PIRSR" id="PIRSR602403-1"/>
    </source>
</evidence>
<dbReference type="FunFam" id="1.10.630.10:FF:000090">
    <property type="entry name" value="Cytochrome P450 monooxygenase"/>
    <property type="match status" value="1"/>
</dbReference>
<keyword evidence="5 7" id="KW-0408">Iron</keyword>
<comment type="cofactor">
    <cofactor evidence="1 7">
        <name>heme</name>
        <dbReference type="ChEBI" id="CHEBI:30413"/>
    </cofactor>
</comment>
<keyword evidence="3 7" id="KW-0349">Heme</keyword>
<evidence type="ECO:0000256" key="4">
    <source>
        <dbReference type="ARBA" id="ARBA00022723"/>
    </source>
</evidence>
<dbReference type="Gene3D" id="1.10.630.10">
    <property type="entry name" value="Cytochrome P450"/>
    <property type="match status" value="1"/>
</dbReference>
<dbReference type="Pfam" id="PF00067">
    <property type="entry name" value="p450"/>
    <property type="match status" value="1"/>
</dbReference>
<sequence length="550" mass="62758">MSIQKFYLRGEDPTLAREIEVPPKTDEEGLRHLVASHFAIVDPKGIDFVAQDVCLTNISDIISSEDAVGITIDGKSVQEVPGPKGLPYIGNYFEVYPDHLGNHQRLFEKYGPLFKTSNMGSTVYQTNDPKLSNIVFGETDFFTKNIIEGHPLYPIKNQEAGVFLGDTDTEEWRTAHKFLPPAFGPKAVRHYAPTMQATVEDSFKVFDELDEREEAWNVYPYMLKMGSQAVGKLVLGMDFKHFTSVDAHLHEMVMRIAETLSLNKKVTSMGAWYAMLPFGDPKRLRDARYRIIEMVNESIERASKGTEDLELQEAALRAENMVDYCIRATDNKGNKLPRDRIMEPLVVATGAGFTTTSSLLSWLIYGLVTYPGMQERLLQELVDNGFDENTKMDADFINKLAFLDKYVKETQRRHNPSYQPARTSKVDMILPGGYKLPKDSIVIPAIHHIHNNTDLWDNPARFDPDRWDSDAVKNRPNGSYIPFATGPRMCIGFNFALMEVKTFLPKLVYRYQFSKAQDGPIDYDPMFQLIRPNNLYVRAERRVKWPPRSE</sequence>
<name>A0AAN9YJM1_9PEZI</name>
<dbReference type="PANTHER" id="PTHR24305:SF87">
    <property type="entry name" value="CYTOCHROME P450 MONOOXYGENASE ALND-RELATED"/>
    <property type="match status" value="1"/>
</dbReference>
<dbReference type="PRINTS" id="PR00465">
    <property type="entry name" value="EP450IV"/>
</dbReference>
<evidence type="ECO:0000256" key="5">
    <source>
        <dbReference type="ARBA" id="ARBA00023004"/>
    </source>
</evidence>
<evidence type="ECO:0000313" key="8">
    <source>
        <dbReference type="EMBL" id="KAK7746541.1"/>
    </source>
</evidence>
<dbReference type="SUPFAM" id="SSF48264">
    <property type="entry name" value="Cytochrome P450"/>
    <property type="match status" value="1"/>
</dbReference>
<evidence type="ECO:0000313" key="9">
    <source>
        <dbReference type="Proteomes" id="UP001320420"/>
    </source>
</evidence>
<keyword evidence="6" id="KW-0560">Oxidoreductase</keyword>
<gene>
    <name evidence="8" type="ORF">SLS62_009404</name>
</gene>
<dbReference type="AlphaFoldDB" id="A0AAN9YJM1"/>
<accession>A0AAN9YJM1</accession>
<keyword evidence="9" id="KW-1185">Reference proteome</keyword>
<dbReference type="GO" id="GO:0016705">
    <property type="term" value="F:oxidoreductase activity, acting on paired donors, with incorporation or reduction of molecular oxygen"/>
    <property type="evidence" value="ECO:0007669"/>
    <property type="project" value="InterPro"/>
</dbReference>
<protein>
    <recommendedName>
        <fullName evidence="10">Cytochrome P450 monooxygenase</fullName>
    </recommendedName>
</protein>
<dbReference type="InterPro" id="IPR050121">
    <property type="entry name" value="Cytochrome_P450_monoxygenase"/>
</dbReference>
<keyword evidence="6" id="KW-0503">Monooxygenase</keyword>
<dbReference type="PANTHER" id="PTHR24305">
    <property type="entry name" value="CYTOCHROME P450"/>
    <property type="match status" value="1"/>
</dbReference>
<proteinExistence type="inferred from homology"/>
<evidence type="ECO:0000256" key="6">
    <source>
        <dbReference type="ARBA" id="ARBA00023033"/>
    </source>
</evidence>
<comment type="caution">
    <text evidence="8">The sequence shown here is derived from an EMBL/GenBank/DDBJ whole genome shotgun (WGS) entry which is preliminary data.</text>
</comment>
<dbReference type="GO" id="GO:0004497">
    <property type="term" value="F:monooxygenase activity"/>
    <property type="evidence" value="ECO:0007669"/>
    <property type="project" value="UniProtKB-KW"/>
</dbReference>
<dbReference type="EMBL" id="JAKJXP020000098">
    <property type="protein sequence ID" value="KAK7746541.1"/>
    <property type="molecule type" value="Genomic_DNA"/>
</dbReference>
<comment type="similarity">
    <text evidence="2">Belongs to the cytochrome P450 family.</text>
</comment>
<keyword evidence="4 7" id="KW-0479">Metal-binding</keyword>
<evidence type="ECO:0000256" key="2">
    <source>
        <dbReference type="ARBA" id="ARBA00010617"/>
    </source>
</evidence>
<feature type="binding site" description="axial binding residue" evidence="7">
    <location>
        <position position="490"/>
    </location>
    <ligand>
        <name>heme</name>
        <dbReference type="ChEBI" id="CHEBI:30413"/>
    </ligand>
    <ligandPart>
        <name>Fe</name>
        <dbReference type="ChEBI" id="CHEBI:18248"/>
    </ligandPart>
</feature>
<reference evidence="8 9" key="1">
    <citation type="submission" date="2024-02" db="EMBL/GenBank/DDBJ databases">
        <title>De novo assembly and annotation of 12 fungi associated with fruit tree decline syndrome in Ontario, Canada.</title>
        <authorList>
            <person name="Sulman M."/>
            <person name="Ellouze W."/>
            <person name="Ilyukhin E."/>
        </authorList>
    </citation>
    <scope>NUCLEOTIDE SEQUENCE [LARGE SCALE GENOMIC DNA]</scope>
    <source>
        <strain evidence="8 9">M11/M66-122</strain>
    </source>
</reference>
<dbReference type="InterPro" id="IPR036396">
    <property type="entry name" value="Cyt_P450_sf"/>
</dbReference>
<organism evidence="8 9">
    <name type="scientific">Diatrype stigma</name>
    <dbReference type="NCBI Taxonomy" id="117547"/>
    <lineage>
        <taxon>Eukaryota</taxon>
        <taxon>Fungi</taxon>
        <taxon>Dikarya</taxon>
        <taxon>Ascomycota</taxon>
        <taxon>Pezizomycotina</taxon>
        <taxon>Sordariomycetes</taxon>
        <taxon>Xylariomycetidae</taxon>
        <taxon>Xylariales</taxon>
        <taxon>Diatrypaceae</taxon>
        <taxon>Diatrype</taxon>
    </lineage>
</organism>